<dbReference type="EMBL" id="UINC01096647">
    <property type="protein sequence ID" value="SVC53699.1"/>
    <property type="molecule type" value="Genomic_DNA"/>
</dbReference>
<proteinExistence type="predicted"/>
<evidence type="ECO:0000256" key="1">
    <source>
        <dbReference type="SAM" id="MobiDB-lite"/>
    </source>
</evidence>
<feature type="compositionally biased region" description="Basic and acidic residues" evidence="1">
    <location>
        <begin position="18"/>
        <end position="27"/>
    </location>
</feature>
<feature type="non-terminal residue" evidence="2">
    <location>
        <position position="1"/>
    </location>
</feature>
<evidence type="ECO:0000313" key="2">
    <source>
        <dbReference type="EMBL" id="SVC53699.1"/>
    </source>
</evidence>
<protein>
    <submittedName>
        <fullName evidence="2">Uncharacterized protein</fullName>
    </submittedName>
</protein>
<accession>A0A382MXT2</accession>
<feature type="region of interest" description="Disordered" evidence="1">
    <location>
        <begin position="99"/>
        <end position="145"/>
    </location>
</feature>
<sequence length="145" mass="16365">LRGAYPGDGFRPQFPQGHRSDRDDHQDAGPIRGLRGQDSEADDQQDEPGPAQQGPFTEEAAHRFQQTRDACRRPGKQHVRHAQARVCRRRQGRFACQCFGSRPRRNPVSESNAGHRHLPSRRRAETQGSHSVPQEEGDARASREV</sequence>
<gene>
    <name evidence="2" type="ORF">METZ01_LOCUS306553</name>
</gene>
<feature type="compositionally biased region" description="Basic residues" evidence="1">
    <location>
        <begin position="73"/>
        <end position="86"/>
    </location>
</feature>
<feature type="region of interest" description="Disordered" evidence="1">
    <location>
        <begin position="1"/>
        <end position="86"/>
    </location>
</feature>
<dbReference type="AlphaFoldDB" id="A0A382MXT2"/>
<feature type="non-terminal residue" evidence="2">
    <location>
        <position position="145"/>
    </location>
</feature>
<reference evidence="2" key="1">
    <citation type="submission" date="2018-05" db="EMBL/GenBank/DDBJ databases">
        <authorList>
            <person name="Lanie J.A."/>
            <person name="Ng W.-L."/>
            <person name="Kazmierczak K.M."/>
            <person name="Andrzejewski T.M."/>
            <person name="Davidsen T.M."/>
            <person name="Wayne K.J."/>
            <person name="Tettelin H."/>
            <person name="Glass J.I."/>
            <person name="Rusch D."/>
            <person name="Podicherti R."/>
            <person name="Tsui H.-C.T."/>
            <person name="Winkler M.E."/>
        </authorList>
    </citation>
    <scope>NUCLEOTIDE SEQUENCE</scope>
</reference>
<organism evidence="2">
    <name type="scientific">marine metagenome</name>
    <dbReference type="NCBI Taxonomy" id="408172"/>
    <lineage>
        <taxon>unclassified sequences</taxon>
        <taxon>metagenomes</taxon>
        <taxon>ecological metagenomes</taxon>
    </lineage>
</organism>
<name>A0A382MXT2_9ZZZZ</name>